<comment type="subunit">
    <text evidence="5">Homooctamer.</text>
</comment>
<dbReference type="AlphaFoldDB" id="A0A0A3XTT4"/>
<dbReference type="InterPro" id="IPR002505">
    <property type="entry name" value="PTA_PTB"/>
</dbReference>
<evidence type="ECO:0000256" key="6">
    <source>
        <dbReference type="ARBA" id="ARBA00022723"/>
    </source>
</evidence>
<dbReference type="GO" id="GO:0006108">
    <property type="term" value="P:malate metabolic process"/>
    <property type="evidence" value="ECO:0007669"/>
    <property type="project" value="InterPro"/>
</dbReference>
<dbReference type="Gene3D" id="3.40.50.10950">
    <property type="match status" value="1"/>
</dbReference>
<dbReference type="SMART" id="SM00919">
    <property type="entry name" value="Malic_M"/>
    <property type="match status" value="1"/>
</dbReference>
<evidence type="ECO:0000256" key="7">
    <source>
        <dbReference type="ARBA" id="ARBA00023002"/>
    </source>
</evidence>
<comment type="cofactor">
    <cofactor evidence="1">
        <name>Mn(2+)</name>
        <dbReference type="ChEBI" id="CHEBI:29035"/>
    </cofactor>
</comment>
<dbReference type="CDD" id="cd05311">
    <property type="entry name" value="NAD_bind_2_malic_enz"/>
    <property type="match status" value="1"/>
</dbReference>
<comment type="similarity">
    <text evidence="3">In the N-terminal section; belongs to the malic enzymes family.</text>
</comment>
<dbReference type="FunFam" id="3.40.50.720:FF:000095">
    <property type="entry name" value="NADP-dependent malic enzyme"/>
    <property type="match status" value="1"/>
</dbReference>
<dbReference type="SUPFAM" id="SSF53223">
    <property type="entry name" value="Aminoacid dehydrogenase-like, N-terminal domain"/>
    <property type="match status" value="1"/>
</dbReference>
<evidence type="ECO:0000256" key="1">
    <source>
        <dbReference type="ARBA" id="ARBA00001936"/>
    </source>
</evidence>
<dbReference type="InterPro" id="IPR036291">
    <property type="entry name" value="NAD(P)-bd_dom_sf"/>
</dbReference>
<feature type="binding site" evidence="10">
    <location>
        <position position="139"/>
    </location>
    <ligand>
        <name>a divalent metal cation</name>
        <dbReference type="ChEBI" id="CHEBI:60240"/>
    </ligand>
</feature>
<dbReference type="InterPro" id="IPR051674">
    <property type="entry name" value="Malate_Decarboxylase"/>
</dbReference>
<feature type="domain" description="Malic enzyme N-terminal" evidence="13">
    <location>
        <begin position="21"/>
        <end position="154"/>
    </location>
</feature>
<dbReference type="InterPro" id="IPR037062">
    <property type="entry name" value="Malic_N_dom_sf"/>
</dbReference>
<dbReference type="InterPro" id="IPR042113">
    <property type="entry name" value="P_AcTrfase_dom1"/>
</dbReference>
<dbReference type="InterPro" id="IPR045213">
    <property type="entry name" value="Malic_NAD-bd_bact_type"/>
</dbReference>
<name>A0A0A3XTT4_BRAJP</name>
<comment type="cofactor">
    <cofactor evidence="2">
        <name>Mg(2+)</name>
        <dbReference type="ChEBI" id="CHEBI:18420"/>
    </cofactor>
</comment>
<dbReference type="GO" id="GO:0046872">
    <property type="term" value="F:metal ion binding"/>
    <property type="evidence" value="ECO:0007669"/>
    <property type="project" value="UniProtKB-KW"/>
</dbReference>
<keyword evidence="6 10" id="KW-0479">Metal-binding</keyword>
<feature type="domain" description="Malic enzyme NAD-binding" evidence="12">
    <location>
        <begin position="166"/>
        <end position="404"/>
    </location>
</feature>
<dbReference type="Gene3D" id="3.40.50.10750">
    <property type="entry name" value="Isocitrate/Isopropylmalate dehydrogenase-like"/>
    <property type="match status" value="1"/>
</dbReference>
<dbReference type="SUPFAM" id="SSF51735">
    <property type="entry name" value="NAD(P)-binding Rossmann-fold domains"/>
    <property type="match status" value="1"/>
</dbReference>
<evidence type="ECO:0000256" key="4">
    <source>
        <dbReference type="ARBA" id="ARBA00008756"/>
    </source>
</evidence>
<dbReference type="GO" id="GO:0004473">
    <property type="term" value="F:malate dehydrogenase (decarboxylating) (NADP+) activity"/>
    <property type="evidence" value="ECO:0007669"/>
    <property type="project" value="UniProtKB-EC"/>
</dbReference>
<dbReference type="InterPro" id="IPR012188">
    <property type="entry name" value="ME_PTA"/>
</dbReference>
<evidence type="ECO:0000256" key="5">
    <source>
        <dbReference type="ARBA" id="ARBA00011823"/>
    </source>
</evidence>
<evidence type="ECO:0000256" key="8">
    <source>
        <dbReference type="ARBA" id="ARBA00023268"/>
    </source>
</evidence>
<dbReference type="Pfam" id="PF03949">
    <property type="entry name" value="Malic_M"/>
    <property type="match status" value="1"/>
</dbReference>
<dbReference type="Pfam" id="PF01515">
    <property type="entry name" value="PTA_PTB"/>
    <property type="match status" value="1"/>
</dbReference>
<dbReference type="InterPro" id="IPR012302">
    <property type="entry name" value="Malic_NAD-bd"/>
</dbReference>
<dbReference type="InterPro" id="IPR046346">
    <property type="entry name" value="Aminoacid_DH-like_N_sf"/>
</dbReference>
<dbReference type="FunFam" id="3.40.50.10380:FF:000003">
    <property type="entry name" value="NADP-dependent malic enzyme"/>
    <property type="match status" value="1"/>
</dbReference>
<dbReference type="PANTHER" id="PTHR43237">
    <property type="entry name" value="NADP-DEPENDENT MALIC ENZYME"/>
    <property type="match status" value="1"/>
</dbReference>
<keyword evidence="8" id="KW-0511">Multifunctional enzyme</keyword>
<evidence type="ECO:0000256" key="9">
    <source>
        <dbReference type="PIRSR" id="PIRSR036684-1"/>
    </source>
</evidence>
<dbReference type="PANTHER" id="PTHR43237:SF4">
    <property type="entry name" value="NADP-DEPENDENT MALIC ENZYME"/>
    <property type="match status" value="1"/>
</dbReference>
<dbReference type="EMBL" id="JRPN01000020">
    <property type="protein sequence ID" value="KGT76694.1"/>
    <property type="molecule type" value="Genomic_DNA"/>
</dbReference>
<proteinExistence type="inferred from homology"/>
<dbReference type="GO" id="GO:0016746">
    <property type="term" value="F:acyltransferase activity"/>
    <property type="evidence" value="ECO:0007669"/>
    <property type="project" value="InterPro"/>
</dbReference>
<dbReference type="InterPro" id="IPR042112">
    <property type="entry name" value="P_AcTrfase_dom2"/>
</dbReference>
<dbReference type="InterPro" id="IPR012301">
    <property type="entry name" value="Malic_N_dom"/>
</dbReference>
<evidence type="ECO:0000313" key="14">
    <source>
        <dbReference type="EMBL" id="KGT76694.1"/>
    </source>
</evidence>
<dbReference type="EC" id="1.1.1.40" evidence="14"/>
<feature type="active site" description="Proton acceptor" evidence="9">
    <location>
        <position position="97"/>
    </location>
</feature>
<evidence type="ECO:0000313" key="15">
    <source>
        <dbReference type="Proteomes" id="UP000030377"/>
    </source>
</evidence>
<evidence type="ECO:0000259" key="12">
    <source>
        <dbReference type="SMART" id="SM00919"/>
    </source>
</evidence>
<protein>
    <submittedName>
        <fullName evidence="14">Malic enzyme</fullName>
        <ecNumber evidence="14">1.1.1.40</ecNumber>
    </submittedName>
</protein>
<dbReference type="Gene3D" id="3.40.50.720">
    <property type="entry name" value="NAD(P)-binding Rossmann-like Domain"/>
    <property type="match status" value="1"/>
</dbReference>
<dbReference type="STRING" id="375.BKD09_RS29380"/>
<dbReference type="SMART" id="SM01274">
    <property type="entry name" value="malic"/>
    <property type="match status" value="1"/>
</dbReference>
<comment type="caution">
    <text evidence="14">The sequence shown here is derived from an EMBL/GenBank/DDBJ whole genome shotgun (WGS) entry which is preliminary data.</text>
</comment>
<dbReference type="Gene3D" id="3.40.50.10380">
    <property type="entry name" value="Malic enzyme, N-terminal domain"/>
    <property type="match status" value="1"/>
</dbReference>
<dbReference type="SUPFAM" id="SSF53659">
    <property type="entry name" value="Isocitrate/Isopropylmalate dehydrogenase-like"/>
    <property type="match status" value="1"/>
</dbReference>
<feature type="binding site" evidence="11">
    <location>
        <position position="290"/>
    </location>
    <ligand>
        <name>a divalent metal cation</name>
        <dbReference type="ChEBI" id="CHEBI:60240"/>
    </ligand>
</feature>
<dbReference type="eggNOG" id="COG0280">
    <property type="taxonomic scope" value="Bacteria"/>
</dbReference>
<gene>
    <name evidence="14" type="ORF">MA20_28435</name>
</gene>
<comment type="similarity">
    <text evidence="4">In the C-terminal section; belongs to the phosphate acetyltransferase and butyryltransferase family.</text>
</comment>
<dbReference type="eggNOG" id="COG0281">
    <property type="taxonomic scope" value="Bacteria"/>
</dbReference>
<dbReference type="GO" id="GO:0051287">
    <property type="term" value="F:NAD binding"/>
    <property type="evidence" value="ECO:0007669"/>
    <property type="project" value="InterPro"/>
</dbReference>
<evidence type="ECO:0000259" key="13">
    <source>
        <dbReference type="SMART" id="SM01274"/>
    </source>
</evidence>
<dbReference type="Pfam" id="PF00390">
    <property type="entry name" value="malic"/>
    <property type="match status" value="1"/>
</dbReference>
<sequence length="769" mass="82607">MSSYSDDLHQAALAYHRLPRPGKLEIQASKPLANQRDLALAYSPGVAAACTEIAKNPAEAATLTTRANLVAVVSNGTAVLGLGNIGPLASKPVMEGKAVLFKKFAGIDVFDIEIAADTIERVVETVAALEPTFGGINLEDIRGPECFEIEAQLKERMKIPVFHDDQHGTAIIVAAAITNGLRLNGKKLSDVKIVASGAGAAAIATLNLLVSMGAQRKNIWVCDIDGLVHEGRNTTMDRWKAVYAQKTDKRTLGDVIGGADIFIGLSAPGVLKPEMAKAMGDKPLIMALANPTPEIMPEEARKVRPDAMICTGRSDYPNQVNNVLCFPFIFRGALDVGASAINEEMKHAAVEAIAQLAREAPSDAVAQGFDTGETQGFGPGSLIPSPFDPRLILRIAPAVAKAAMESGVATRPITNFDEYTALLERFAFRSGLVMKPMFAKAKTQPVRVIYAEGEDERVLRATQVVLEEKLATPILVGRPSVVEARIKRFGLSIKAGKDFDLVNPEDDPRYRSYVQSYVEVAGRRGVTPDAARTVVRTNNTVIAALAVTRGEADAMLCGVEGRYMHHLRHVREIIGFSAGIIDYAALALLITSKGAFFIADTQVRPNPSAEELAEIASLAAVHVQRFNIKPKIAFVSHSDFGSYDTESSRKMRRATQLLKEKHPEIEADGEMQGDTALSAAARKMVLPHSKLEGEANIMIMPSLDTANVAYQMIKSLADALPVGPILIGPARPAHILTPSVTARGILNMTAVAVVEAQERAARQQPTLFT</sequence>
<organism evidence="14 15">
    <name type="scientific">Bradyrhizobium japonicum</name>
    <dbReference type="NCBI Taxonomy" id="375"/>
    <lineage>
        <taxon>Bacteria</taxon>
        <taxon>Pseudomonadati</taxon>
        <taxon>Pseudomonadota</taxon>
        <taxon>Alphaproteobacteria</taxon>
        <taxon>Hyphomicrobiales</taxon>
        <taxon>Nitrobacteraceae</taxon>
        <taxon>Bradyrhizobium</taxon>
    </lineage>
</organism>
<dbReference type="RefSeq" id="WP_028157506.1">
    <property type="nucleotide sequence ID" value="NZ_CP081350.1"/>
</dbReference>
<evidence type="ECO:0000256" key="10">
    <source>
        <dbReference type="PIRSR" id="PIRSR036684-2"/>
    </source>
</evidence>
<feature type="binding site" evidence="11">
    <location>
        <position position="165"/>
    </location>
    <ligand>
        <name>a divalent metal cation</name>
        <dbReference type="ChEBI" id="CHEBI:60240"/>
    </ligand>
</feature>
<evidence type="ECO:0000256" key="2">
    <source>
        <dbReference type="ARBA" id="ARBA00001946"/>
    </source>
</evidence>
<evidence type="ECO:0000256" key="11">
    <source>
        <dbReference type="PIRSR" id="PIRSR036684-3"/>
    </source>
</evidence>
<keyword evidence="7 14" id="KW-0560">Oxidoreductase</keyword>
<dbReference type="Proteomes" id="UP000030377">
    <property type="component" value="Unassembled WGS sequence"/>
</dbReference>
<feature type="binding site" evidence="11">
    <location>
        <begin position="79"/>
        <end position="86"/>
    </location>
    <ligand>
        <name>NADP(+)</name>
        <dbReference type="ChEBI" id="CHEBI:58349"/>
    </ligand>
</feature>
<accession>A0A0A3XTT4</accession>
<dbReference type="PIRSF" id="PIRSF036684">
    <property type="entry name" value="ME_PTA"/>
    <property type="match status" value="1"/>
</dbReference>
<keyword evidence="11" id="KW-0521">NADP</keyword>
<reference evidence="14 15" key="1">
    <citation type="submission" date="2014-09" db="EMBL/GenBank/DDBJ databases">
        <title>Draft genome of Bradyrhizobium japonicum Is-34.</title>
        <authorList>
            <person name="Tsurumaru H."/>
            <person name="Yamakawa T."/>
            <person name="Hashimoto S."/>
            <person name="Okizaki K."/>
            <person name="Kanesaki Y."/>
            <person name="Yoshikawa H."/>
            <person name="Yajima S."/>
        </authorList>
    </citation>
    <scope>NUCLEOTIDE SEQUENCE [LARGE SCALE GENOMIC DNA]</scope>
    <source>
        <strain evidence="14 15">Is-34</strain>
    </source>
</reference>
<evidence type="ECO:0000256" key="3">
    <source>
        <dbReference type="ARBA" id="ARBA00007686"/>
    </source>
</evidence>
<feature type="binding site" evidence="10">
    <location>
        <position position="140"/>
    </location>
    <ligand>
        <name>a divalent metal cation</name>
        <dbReference type="ChEBI" id="CHEBI:60240"/>
    </ligand>
</feature>